<reference evidence="1" key="1">
    <citation type="submission" date="2020-05" db="EMBL/GenBank/DDBJ databases">
        <authorList>
            <person name="Chiriac C."/>
            <person name="Salcher M."/>
            <person name="Ghai R."/>
            <person name="Kavagutti S V."/>
        </authorList>
    </citation>
    <scope>NUCLEOTIDE SEQUENCE</scope>
</reference>
<proteinExistence type="predicted"/>
<dbReference type="InterPro" id="IPR001646">
    <property type="entry name" value="5peptide_repeat"/>
</dbReference>
<dbReference type="Pfam" id="PF00805">
    <property type="entry name" value="Pentapeptide"/>
    <property type="match status" value="1"/>
</dbReference>
<evidence type="ECO:0000313" key="1">
    <source>
        <dbReference type="EMBL" id="CAB4188082.1"/>
    </source>
</evidence>
<gene>
    <name evidence="1" type="ORF">UFOVP1166_43</name>
</gene>
<dbReference type="EMBL" id="LR797117">
    <property type="protein sequence ID" value="CAB4188082.1"/>
    <property type="molecule type" value="Genomic_DNA"/>
</dbReference>
<organism evidence="1">
    <name type="scientific">uncultured Caudovirales phage</name>
    <dbReference type="NCBI Taxonomy" id="2100421"/>
    <lineage>
        <taxon>Viruses</taxon>
        <taxon>Duplodnaviria</taxon>
        <taxon>Heunggongvirae</taxon>
        <taxon>Uroviricota</taxon>
        <taxon>Caudoviricetes</taxon>
        <taxon>Peduoviridae</taxon>
        <taxon>Maltschvirus</taxon>
        <taxon>Maltschvirus maltsch</taxon>
    </lineage>
</organism>
<dbReference type="Gene3D" id="2.160.20.80">
    <property type="entry name" value="E3 ubiquitin-protein ligase SopA"/>
    <property type="match status" value="1"/>
</dbReference>
<dbReference type="SUPFAM" id="SSF141571">
    <property type="entry name" value="Pentapeptide repeat-like"/>
    <property type="match status" value="1"/>
</dbReference>
<sequence>MIEIKHKLTGAVLRVVESDNLRVADLSGANLSGADLRGADLRGASLYGANLSGAIFATGWVLARAEELTVNEEQINGL</sequence>
<name>A0A6J5QWE5_9CAUD</name>
<accession>A0A6J5QWE5</accession>
<protein>
    <submittedName>
        <fullName evidence="1">Pentapeptide repeat</fullName>
    </submittedName>
</protein>